<organism evidence="2 3">
    <name type="scientific">Paludisphaera mucosa</name>
    <dbReference type="NCBI Taxonomy" id="3030827"/>
    <lineage>
        <taxon>Bacteria</taxon>
        <taxon>Pseudomonadati</taxon>
        <taxon>Planctomycetota</taxon>
        <taxon>Planctomycetia</taxon>
        <taxon>Isosphaerales</taxon>
        <taxon>Isosphaeraceae</taxon>
        <taxon>Paludisphaera</taxon>
    </lineage>
</organism>
<proteinExistence type="predicted"/>
<comment type="caution">
    <text evidence="2">The sequence shown here is derived from an EMBL/GenBank/DDBJ whole genome shotgun (WGS) entry which is preliminary data.</text>
</comment>
<sequence>MANKDDKNKDKDKPKKPHKDPSKDPNKAQAKEKPKKPKEAAPAEAAPVVEKKPEAPRPPADPRLKFVKKFHGRFLPRGPLRDRHTALFARWNSGEDHGGVTVEELKSLFQDWKVSREKGPKKKATTV</sequence>
<name>A0ABT6F990_9BACT</name>
<protein>
    <submittedName>
        <fullName evidence="2">Uncharacterized protein</fullName>
    </submittedName>
</protein>
<gene>
    <name evidence="2" type="ORF">PZE19_09255</name>
</gene>
<evidence type="ECO:0000313" key="3">
    <source>
        <dbReference type="Proteomes" id="UP001216907"/>
    </source>
</evidence>
<accession>A0ABT6F990</accession>
<evidence type="ECO:0000313" key="2">
    <source>
        <dbReference type="EMBL" id="MDG3003958.1"/>
    </source>
</evidence>
<dbReference type="Proteomes" id="UP001216907">
    <property type="component" value="Unassembled WGS sequence"/>
</dbReference>
<evidence type="ECO:0000256" key="1">
    <source>
        <dbReference type="SAM" id="MobiDB-lite"/>
    </source>
</evidence>
<reference evidence="2 3" key="1">
    <citation type="submission" date="2023-03" db="EMBL/GenBank/DDBJ databases">
        <title>Paludisphaera mucosa sp. nov. a novel planctomycete from northern fen.</title>
        <authorList>
            <person name="Ivanova A."/>
        </authorList>
    </citation>
    <scope>NUCLEOTIDE SEQUENCE [LARGE SCALE GENOMIC DNA]</scope>
    <source>
        <strain evidence="2 3">Pla2</strain>
    </source>
</reference>
<dbReference type="EMBL" id="JARRAG010000001">
    <property type="protein sequence ID" value="MDG3003958.1"/>
    <property type="molecule type" value="Genomic_DNA"/>
</dbReference>
<feature type="region of interest" description="Disordered" evidence="1">
    <location>
        <begin position="1"/>
        <end position="64"/>
    </location>
</feature>
<keyword evidence="3" id="KW-1185">Reference proteome</keyword>
<dbReference type="RefSeq" id="WP_277860302.1">
    <property type="nucleotide sequence ID" value="NZ_JARRAG010000001.1"/>
</dbReference>
<feature type="compositionally biased region" description="Basic and acidic residues" evidence="1">
    <location>
        <begin position="49"/>
        <end position="64"/>
    </location>
</feature>
<feature type="compositionally biased region" description="Basic and acidic residues" evidence="1">
    <location>
        <begin position="1"/>
        <end position="41"/>
    </location>
</feature>